<dbReference type="SUPFAM" id="SSF53686">
    <property type="entry name" value="Tryptophan synthase beta subunit-like PLP-dependent enzymes"/>
    <property type="match status" value="1"/>
</dbReference>
<keyword evidence="6" id="KW-1185">Reference proteome</keyword>
<evidence type="ECO:0000256" key="2">
    <source>
        <dbReference type="ARBA" id="ARBA00022898"/>
    </source>
</evidence>
<comment type="caution">
    <text evidence="5">The sequence shown here is derived from an EMBL/GenBank/DDBJ whole genome shotgun (WGS) entry which is preliminary data.</text>
</comment>
<gene>
    <name evidence="5" type="ORF">K1J50_16990</name>
</gene>
<reference evidence="5 6" key="1">
    <citation type="submission" date="2021-08" db="EMBL/GenBank/DDBJ databases">
        <title>Caldovatus sediminis gen. nov., sp. nov., a moderately thermophilic bacterium isolated from a hot spring.</title>
        <authorList>
            <person name="Hu C.-J."/>
            <person name="Li W.-J."/>
            <person name="Xian W.-D."/>
        </authorList>
    </citation>
    <scope>NUCLEOTIDE SEQUENCE [LARGE SCALE GENOMIC DNA]</scope>
    <source>
        <strain evidence="5 6">SYSU G05006</strain>
    </source>
</reference>
<keyword evidence="2" id="KW-0663">Pyridoxal phosphate</keyword>
<feature type="domain" description="Tryptophan synthase beta chain-like PALP" evidence="4">
    <location>
        <begin position="16"/>
        <end position="305"/>
    </location>
</feature>
<organism evidence="5 6">
    <name type="scientific">Caldovatus aquaticus</name>
    <dbReference type="NCBI Taxonomy" id="2865671"/>
    <lineage>
        <taxon>Bacteria</taxon>
        <taxon>Pseudomonadati</taxon>
        <taxon>Pseudomonadota</taxon>
        <taxon>Alphaproteobacteria</taxon>
        <taxon>Acetobacterales</taxon>
        <taxon>Roseomonadaceae</taxon>
        <taxon>Caldovatus</taxon>
    </lineage>
</organism>
<protein>
    <submittedName>
        <fullName evidence="5">Serine/threonine dehydratase</fullName>
    </submittedName>
</protein>
<dbReference type="Gene3D" id="3.40.50.1100">
    <property type="match status" value="2"/>
</dbReference>
<accession>A0ABS7F888</accession>
<evidence type="ECO:0000259" key="4">
    <source>
        <dbReference type="Pfam" id="PF00291"/>
    </source>
</evidence>
<evidence type="ECO:0000256" key="3">
    <source>
        <dbReference type="ARBA" id="ARBA00023239"/>
    </source>
</evidence>
<dbReference type="PANTHER" id="PTHR48078">
    <property type="entry name" value="THREONINE DEHYDRATASE, MITOCHONDRIAL-RELATED"/>
    <property type="match status" value="1"/>
</dbReference>
<name>A0ABS7F888_9PROT</name>
<keyword evidence="3" id="KW-0456">Lyase</keyword>
<proteinExistence type="predicted"/>
<evidence type="ECO:0000313" key="5">
    <source>
        <dbReference type="EMBL" id="MBW8271177.1"/>
    </source>
</evidence>
<dbReference type="Pfam" id="PF00291">
    <property type="entry name" value="PALP"/>
    <property type="match status" value="1"/>
</dbReference>
<dbReference type="PANTHER" id="PTHR48078:SF6">
    <property type="entry name" value="L-THREONINE DEHYDRATASE CATABOLIC TDCB"/>
    <property type="match status" value="1"/>
</dbReference>
<dbReference type="EMBL" id="JAHZUY010000074">
    <property type="protein sequence ID" value="MBW8271177.1"/>
    <property type="molecule type" value="Genomic_DNA"/>
</dbReference>
<dbReference type="InterPro" id="IPR050147">
    <property type="entry name" value="Ser/Thr_Dehydratase"/>
</dbReference>
<dbReference type="RefSeq" id="WP_220118954.1">
    <property type="nucleotide sequence ID" value="NZ_JAHZUY010000074.1"/>
</dbReference>
<dbReference type="InterPro" id="IPR036052">
    <property type="entry name" value="TrpB-like_PALP_sf"/>
</dbReference>
<dbReference type="Proteomes" id="UP001519924">
    <property type="component" value="Unassembled WGS sequence"/>
</dbReference>
<evidence type="ECO:0000313" key="6">
    <source>
        <dbReference type="Proteomes" id="UP001519924"/>
    </source>
</evidence>
<dbReference type="InterPro" id="IPR001926">
    <property type="entry name" value="TrpB-like_PALP"/>
</dbReference>
<dbReference type="NCBIfam" id="NF006094">
    <property type="entry name" value="PRK08246.1"/>
    <property type="match status" value="1"/>
</dbReference>
<sequence>MTVARSDVEAAARRIAPHVRHTPVLRLPAGAAGGLGLDHPVTLKLETLQVTGSFKPRGAFNRILAAHAAPAAGVIAASGGNHGVAVAYAARTLGLVAEIFVPEATPAAKRALIGRQGARLVVGGRDYQAAFEACRHRAAGTGALLVHAYDQPEVVAGAGTLARELEADAPELTHVLVAVGGGGLLGGVLAWYADSAVEVVAVEPETCPTLAVAMLAGRPRPAPVGGIAADSLGARQIGRIGFALAARHLARGVVVADAAIAETQRRLWQACRVVAEPGGATALAALTSGAWTPPAGARVGVVVCGANADPGSLAAIPAG</sequence>
<comment type="cofactor">
    <cofactor evidence="1">
        <name>pyridoxal 5'-phosphate</name>
        <dbReference type="ChEBI" id="CHEBI:597326"/>
    </cofactor>
</comment>
<evidence type="ECO:0000256" key="1">
    <source>
        <dbReference type="ARBA" id="ARBA00001933"/>
    </source>
</evidence>